<name>A0ABV4WIK0_9CYAN</name>
<evidence type="ECO:0000313" key="9">
    <source>
        <dbReference type="Proteomes" id="UP001576780"/>
    </source>
</evidence>
<organism evidence="8 9">
    <name type="scientific">Floridaenema evergladense BLCC-F167</name>
    <dbReference type="NCBI Taxonomy" id="3153639"/>
    <lineage>
        <taxon>Bacteria</taxon>
        <taxon>Bacillati</taxon>
        <taxon>Cyanobacteriota</taxon>
        <taxon>Cyanophyceae</taxon>
        <taxon>Oscillatoriophycideae</taxon>
        <taxon>Aerosakkonematales</taxon>
        <taxon>Aerosakkonemataceae</taxon>
        <taxon>Floridanema</taxon>
        <taxon>Floridanema evergladense</taxon>
    </lineage>
</organism>
<dbReference type="InterPro" id="IPR029044">
    <property type="entry name" value="Nucleotide-diphossugar_trans"/>
</dbReference>
<accession>A0ABV4WIK0</accession>
<protein>
    <submittedName>
        <fullName evidence="8">Glycosyltransferase family 2 protein</fullName>
        <ecNumber evidence="8">2.4.-.-</ecNumber>
    </submittedName>
</protein>
<gene>
    <name evidence="8" type="ORF">ACE1CA_10220</name>
</gene>
<evidence type="ECO:0000256" key="5">
    <source>
        <dbReference type="SAM" id="Phobius"/>
    </source>
</evidence>
<dbReference type="Pfam" id="PF00535">
    <property type="entry name" value="Glycos_transf_2"/>
    <property type="match status" value="1"/>
</dbReference>
<dbReference type="Pfam" id="PF13632">
    <property type="entry name" value="Glyco_trans_2_3"/>
    <property type="match status" value="1"/>
</dbReference>
<sequence length="330" mass="37816">MILVSIVVPTFKRPELLNHCLAALTQQNFDRTAYEIIIADDAATDETKRLVEYWLERIGYIPGETKNTPLLRYIPVTEKHGPAAARNIGWRAACGEIIAFTDDDCIPDSNWLKAGISAFKDEIIGVRGRIIVPLPNPPTDYELSTAGLEKAEFVTANCFYRREAIASINGFDERFTMPWREDSDLFFTLLKQGGKFVYAPDAIVIHPIRPAPWGISLSQQSKSMFNALLYKKHPKLYKEKLQPIAPWHYYLIVNSLIVFLLTILTEHLYVAVIALMIWTIMTGRFCMQRLQQTSHTPKHIAEMIFTSLLIPFLSLFWRIFGAVKFRVFFL</sequence>
<evidence type="ECO:0000259" key="7">
    <source>
        <dbReference type="Pfam" id="PF13632"/>
    </source>
</evidence>
<dbReference type="EMBL" id="JBHFNT010000075">
    <property type="protein sequence ID" value="MFB2834895.1"/>
    <property type="molecule type" value="Genomic_DNA"/>
</dbReference>
<dbReference type="Proteomes" id="UP001576780">
    <property type="component" value="Unassembled WGS sequence"/>
</dbReference>
<comment type="pathway">
    <text evidence="1">Cell wall biogenesis; cell wall polysaccharide biosynthesis.</text>
</comment>
<keyword evidence="3 8" id="KW-0328">Glycosyltransferase</keyword>
<proteinExistence type="inferred from homology"/>
<reference evidence="8 9" key="1">
    <citation type="submission" date="2024-09" db="EMBL/GenBank/DDBJ databases">
        <title>Floridaenema gen nov. (Aerosakkonemataceae, Aerosakkonematales ord. nov., Cyanobacteria) from benthic tropical and subtropical fresh waters, with the description of four new species.</title>
        <authorList>
            <person name="Moretto J.A."/>
            <person name="Berthold D.E."/>
            <person name="Lefler F.W."/>
            <person name="Huang I.-S."/>
            <person name="Laughinghouse H. IV."/>
        </authorList>
    </citation>
    <scope>NUCLEOTIDE SEQUENCE [LARGE SCALE GENOMIC DNA]</scope>
    <source>
        <strain evidence="8 9">BLCC-F167</strain>
    </source>
</reference>
<dbReference type="SUPFAM" id="SSF53448">
    <property type="entry name" value="Nucleotide-diphospho-sugar transferases"/>
    <property type="match status" value="1"/>
</dbReference>
<keyword evidence="9" id="KW-1185">Reference proteome</keyword>
<comment type="caution">
    <text evidence="8">The sequence shown here is derived from an EMBL/GenBank/DDBJ whole genome shotgun (WGS) entry which is preliminary data.</text>
</comment>
<keyword evidence="5" id="KW-0472">Membrane</keyword>
<dbReference type="CDD" id="cd00761">
    <property type="entry name" value="Glyco_tranf_GTA_type"/>
    <property type="match status" value="1"/>
</dbReference>
<evidence type="ECO:0000256" key="2">
    <source>
        <dbReference type="ARBA" id="ARBA00006739"/>
    </source>
</evidence>
<keyword evidence="5" id="KW-0812">Transmembrane</keyword>
<feature type="domain" description="Glycosyltransferase 2-like" evidence="7">
    <location>
        <begin position="150"/>
        <end position="277"/>
    </location>
</feature>
<dbReference type="RefSeq" id="WP_413277324.1">
    <property type="nucleotide sequence ID" value="NZ_JBHFNT010000075.1"/>
</dbReference>
<dbReference type="GO" id="GO:0016757">
    <property type="term" value="F:glycosyltransferase activity"/>
    <property type="evidence" value="ECO:0007669"/>
    <property type="project" value="UniProtKB-KW"/>
</dbReference>
<keyword evidence="5" id="KW-1133">Transmembrane helix</keyword>
<evidence type="ECO:0000259" key="6">
    <source>
        <dbReference type="Pfam" id="PF00535"/>
    </source>
</evidence>
<dbReference type="InterPro" id="IPR001173">
    <property type="entry name" value="Glyco_trans_2-like"/>
</dbReference>
<comment type="similarity">
    <text evidence="2">Belongs to the glycosyltransferase 2 family.</text>
</comment>
<feature type="domain" description="Glycosyltransferase 2-like" evidence="6">
    <location>
        <begin position="5"/>
        <end position="130"/>
    </location>
</feature>
<dbReference type="PANTHER" id="PTHR43179:SF12">
    <property type="entry name" value="GALACTOFURANOSYLTRANSFERASE GLFT2"/>
    <property type="match status" value="1"/>
</dbReference>
<dbReference type="Gene3D" id="3.90.550.10">
    <property type="entry name" value="Spore Coat Polysaccharide Biosynthesis Protein SpsA, Chain A"/>
    <property type="match status" value="1"/>
</dbReference>
<evidence type="ECO:0000256" key="1">
    <source>
        <dbReference type="ARBA" id="ARBA00004776"/>
    </source>
</evidence>
<evidence type="ECO:0000256" key="4">
    <source>
        <dbReference type="ARBA" id="ARBA00022679"/>
    </source>
</evidence>
<evidence type="ECO:0000256" key="3">
    <source>
        <dbReference type="ARBA" id="ARBA00022676"/>
    </source>
</evidence>
<dbReference type="PANTHER" id="PTHR43179">
    <property type="entry name" value="RHAMNOSYLTRANSFERASE WBBL"/>
    <property type="match status" value="1"/>
</dbReference>
<keyword evidence="4 8" id="KW-0808">Transferase</keyword>
<evidence type="ECO:0000313" key="8">
    <source>
        <dbReference type="EMBL" id="MFB2834895.1"/>
    </source>
</evidence>
<feature type="transmembrane region" description="Helical" evidence="5">
    <location>
        <begin position="299"/>
        <end position="320"/>
    </location>
</feature>
<dbReference type="EC" id="2.4.-.-" evidence="8"/>